<evidence type="ECO:0000313" key="2">
    <source>
        <dbReference type="Proteomes" id="UP000580856"/>
    </source>
</evidence>
<evidence type="ECO:0000313" key="1">
    <source>
        <dbReference type="EMBL" id="NJB68216.1"/>
    </source>
</evidence>
<dbReference type="Proteomes" id="UP000580856">
    <property type="component" value="Unassembled WGS sequence"/>
</dbReference>
<gene>
    <name evidence="1" type="ORF">GGQ74_001889</name>
</gene>
<dbReference type="RefSeq" id="WP_167941301.1">
    <property type="nucleotide sequence ID" value="NZ_JAATJA010000002.1"/>
</dbReference>
<protein>
    <submittedName>
        <fullName evidence="1">Uncharacterized protein</fullName>
    </submittedName>
</protein>
<reference evidence="1 2" key="1">
    <citation type="submission" date="2020-03" db="EMBL/GenBank/DDBJ databases">
        <title>Genomic Encyclopedia of Type Strains, Phase IV (KMG-IV): sequencing the most valuable type-strain genomes for metagenomic binning, comparative biology and taxonomic classification.</title>
        <authorList>
            <person name="Goeker M."/>
        </authorList>
    </citation>
    <scope>NUCLEOTIDE SEQUENCE [LARGE SCALE GENOMIC DNA]</scope>
    <source>
        <strain evidence="1 2">DSM 24233</strain>
    </source>
</reference>
<keyword evidence="2" id="KW-1185">Reference proteome</keyword>
<sequence>MSLHLQDLPSGGLLEAEVDYEGLIKVDIILRHRGASLVSRERLPSAHYLVTIRKD</sequence>
<dbReference type="EMBL" id="JAATJA010000002">
    <property type="protein sequence ID" value="NJB68216.1"/>
    <property type="molecule type" value="Genomic_DNA"/>
</dbReference>
<dbReference type="AlphaFoldDB" id="A0A846QHB2"/>
<proteinExistence type="predicted"/>
<name>A0A846QHB2_9BACT</name>
<organism evidence="1 2">
    <name type="scientific">Desulfobaculum xiamenense</name>
    <dbReference type="NCBI Taxonomy" id="995050"/>
    <lineage>
        <taxon>Bacteria</taxon>
        <taxon>Pseudomonadati</taxon>
        <taxon>Thermodesulfobacteriota</taxon>
        <taxon>Desulfovibrionia</taxon>
        <taxon>Desulfovibrionales</taxon>
        <taxon>Desulfovibrionaceae</taxon>
        <taxon>Desulfobaculum</taxon>
    </lineage>
</organism>
<accession>A0A846QHB2</accession>
<comment type="caution">
    <text evidence="1">The sequence shown here is derived from an EMBL/GenBank/DDBJ whole genome shotgun (WGS) entry which is preliminary data.</text>
</comment>